<comment type="caution">
    <text evidence="3">The sequence shown here is derived from an EMBL/GenBank/DDBJ whole genome shotgun (WGS) entry which is preliminary data.</text>
</comment>
<evidence type="ECO:0008006" key="5">
    <source>
        <dbReference type="Google" id="ProtNLM"/>
    </source>
</evidence>
<dbReference type="InterPro" id="IPR011050">
    <property type="entry name" value="Pectin_lyase_fold/virulence"/>
</dbReference>
<evidence type="ECO:0000256" key="1">
    <source>
        <dbReference type="SAM" id="MobiDB-lite"/>
    </source>
</evidence>
<dbReference type="AlphaFoldDB" id="A0A5J4W3S6"/>
<protein>
    <recommendedName>
        <fullName evidence="5">Right handed beta helix domain-containing protein</fullName>
    </recommendedName>
</protein>
<feature type="transmembrane region" description="Helical" evidence="2">
    <location>
        <begin position="511"/>
        <end position="536"/>
    </location>
</feature>
<feature type="region of interest" description="Disordered" evidence="1">
    <location>
        <begin position="741"/>
        <end position="774"/>
    </location>
</feature>
<feature type="region of interest" description="Disordered" evidence="1">
    <location>
        <begin position="808"/>
        <end position="840"/>
    </location>
</feature>
<evidence type="ECO:0000313" key="3">
    <source>
        <dbReference type="EMBL" id="KAA6389571.1"/>
    </source>
</evidence>
<name>A0A5J4W3S6_9EUKA</name>
<feature type="compositionally biased region" description="Basic and acidic residues" evidence="1">
    <location>
        <begin position="741"/>
        <end position="751"/>
    </location>
</feature>
<evidence type="ECO:0000313" key="4">
    <source>
        <dbReference type="Proteomes" id="UP000324800"/>
    </source>
</evidence>
<proteinExistence type="predicted"/>
<keyword evidence="2" id="KW-1133">Transmembrane helix</keyword>
<sequence>MVILKLYPFHLAQQEDLVKNKVSKFGMGCITSLIFSEHFMKGKIVLVMNPFHLNINFLKDALSKLRKKGEVKKLRHKLLIKHIFNMMISTLLFVVIFSFCKNLSIINSKSTVATCESNVSQNTTGAFLTVAEALAIPCTEEGGYEIKLLDQEHIEYLIINSSTAITIKGSNKAHTNWHLDLPHREIINLKQGNLTLEKIEFCFNILGPRYYSLIQPSYQLIYVGSDSSYFPSLKINNCVFNSLHNSYKDEMTQIYVSRAVRIEIDNCDFNGIGNVNVSYITMVEMNNFSELIINKSRFKDALMNSTYENILIFAENENYSILIKDCEFSNINTNNKNIEAALSIYNGQILRAEISGNTFTNCTTETSRVGALYILDFDGQDDTNEFRIVNNSFTQNTGKLSGAFLLESSNPNANYNFSNNIFSKNQNSQTDGIGQDSYLIISPAPDYWTSDNIIDIIKSLFNGSESDSINDSVFVKATINGSIYNQSYSITVQAPPEPIPPEKKKKLSGGIIAGIVVGFVLLVAVVVIIVVSAVVYKKIRLNAATDEIINEYQDEMDIENPFTFRAVILITEPGRPPKFNLIPRNDRTVPDYSLTFNVFAEEVYGDSKAPESIYFEKVFKNRRVTLVGGLQNYAERRESSKIIKTVNFVHYLTEQESRLPNDGTYEDIELIIDNQNGEMVKKCKEFSVLHTVHEIRAMFVTREQGYGAHKLEIVFISDPIPGLNTSSQRTSNAFYQRKHKLELSTSKDDPIPPKPTPIQPPIDSTPPKPTPQPKRNIQELQMAQSMMTLQINQSNTYSNLCQPPIMANTSPPAVNINQNSSYQPSPVNQPREAFGPQSSTYAKQQAALLASHSHSPPPTQPSLYNQGIMGQVPYQQYPQYAGQQFINTQMQPGYTYGNSSASPPTGGVPVVNWMIPGEQVTANKGAH</sequence>
<dbReference type="SUPFAM" id="SSF51126">
    <property type="entry name" value="Pectin lyase-like"/>
    <property type="match status" value="1"/>
</dbReference>
<reference evidence="3 4" key="1">
    <citation type="submission" date="2019-03" db="EMBL/GenBank/DDBJ databases">
        <title>Single cell metagenomics reveals metabolic interactions within the superorganism composed of flagellate Streblomastix strix and complex community of Bacteroidetes bacteria on its surface.</title>
        <authorList>
            <person name="Treitli S.C."/>
            <person name="Kolisko M."/>
            <person name="Husnik F."/>
            <person name="Keeling P."/>
            <person name="Hampl V."/>
        </authorList>
    </citation>
    <scope>NUCLEOTIDE SEQUENCE [LARGE SCALE GENOMIC DNA]</scope>
    <source>
        <strain evidence="3">ST1C</strain>
    </source>
</reference>
<feature type="compositionally biased region" description="Polar residues" evidence="1">
    <location>
        <begin position="808"/>
        <end position="828"/>
    </location>
</feature>
<feature type="compositionally biased region" description="Pro residues" evidence="1">
    <location>
        <begin position="752"/>
        <end position="772"/>
    </location>
</feature>
<keyword evidence="2" id="KW-0472">Membrane</keyword>
<gene>
    <name evidence="3" type="ORF">EZS28_014901</name>
</gene>
<dbReference type="EMBL" id="SNRW01003536">
    <property type="protein sequence ID" value="KAA6389571.1"/>
    <property type="molecule type" value="Genomic_DNA"/>
</dbReference>
<feature type="transmembrane region" description="Helical" evidence="2">
    <location>
        <begin position="78"/>
        <end position="99"/>
    </location>
</feature>
<keyword evidence="2" id="KW-0812">Transmembrane</keyword>
<organism evidence="3 4">
    <name type="scientific">Streblomastix strix</name>
    <dbReference type="NCBI Taxonomy" id="222440"/>
    <lineage>
        <taxon>Eukaryota</taxon>
        <taxon>Metamonada</taxon>
        <taxon>Preaxostyla</taxon>
        <taxon>Oxymonadida</taxon>
        <taxon>Streblomastigidae</taxon>
        <taxon>Streblomastix</taxon>
    </lineage>
</organism>
<dbReference type="Proteomes" id="UP000324800">
    <property type="component" value="Unassembled WGS sequence"/>
</dbReference>
<accession>A0A5J4W3S6</accession>
<evidence type="ECO:0000256" key="2">
    <source>
        <dbReference type="SAM" id="Phobius"/>
    </source>
</evidence>